<feature type="region of interest" description="Disordered" evidence="1">
    <location>
        <begin position="70"/>
        <end position="103"/>
    </location>
</feature>
<dbReference type="Proteomes" id="UP000238479">
    <property type="component" value="Chromosome 2"/>
</dbReference>
<evidence type="ECO:0000256" key="1">
    <source>
        <dbReference type="SAM" id="MobiDB-lite"/>
    </source>
</evidence>
<keyword evidence="3" id="KW-1185">Reference proteome</keyword>
<gene>
    <name evidence="2" type="ORF">RchiOBHm_Chr2g0170311</name>
</gene>
<dbReference type="AlphaFoldDB" id="A0A2P6S543"/>
<dbReference type="EMBL" id="PDCK01000040">
    <property type="protein sequence ID" value="PRQ53786.1"/>
    <property type="molecule type" value="Genomic_DNA"/>
</dbReference>
<organism evidence="2 3">
    <name type="scientific">Rosa chinensis</name>
    <name type="common">China rose</name>
    <dbReference type="NCBI Taxonomy" id="74649"/>
    <lineage>
        <taxon>Eukaryota</taxon>
        <taxon>Viridiplantae</taxon>
        <taxon>Streptophyta</taxon>
        <taxon>Embryophyta</taxon>
        <taxon>Tracheophyta</taxon>
        <taxon>Spermatophyta</taxon>
        <taxon>Magnoliopsida</taxon>
        <taxon>eudicotyledons</taxon>
        <taxon>Gunneridae</taxon>
        <taxon>Pentapetalae</taxon>
        <taxon>rosids</taxon>
        <taxon>fabids</taxon>
        <taxon>Rosales</taxon>
        <taxon>Rosaceae</taxon>
        <taxon>Rosoideae</taxon>
        <taxon>Rosoideae incertae sedis</taxon>
        <taxon>Rosa</taxon>
    </lineage>
</organism>
<sequence length="122" mass="14160">MNEYHHHTLFLSLSFVRKERERERHKKPRNFAPFLSTPEAKRNHVVFSLPSLSPSLLALLPLLLQPLLNHPTKPTPSSLSPTKEKEEEEEEEQEEKESFSRHNRKINPSCSLASLSFLFGCQ</sequence>
<reference evidence="2 3" key="1">
    <citation type="journal article" date="2018" name="Nat. Genet.">
        <title>The Rosa genome provides new insights in the design of modern roses.</title>
        <authorList>
            <person name="Bendahmane M."/>
        </authorList>
    </citation>
    <scope>NUCLEOTIDE SEQUENCE [LARGE SCALE GENOMIC DNA]</scope>
    <source>
        <strain evidence="3">cv. Old Blush</strain>
    </source>
</reference>
<evidence type="ECO:0000313" key="2">
    <source>
        <dbReference type="EMBL" id="PRQ53786.1"/>
    </source>
</evidence>
<comment type="caution">
    <text evidence="2">The sequence shown here is derived from an EMBL/GenBank/DDBJ whole genome shotgun (WGS) entry which is preliminary data.</text>
</comment>
<feature type="compositionally biased region" description="Acidic residues" evidence="1">
    <location>
        <begin position="86"/>
        <end position="95"/>
    </location>
</feature>
<accession>A0A2P6S543</accession>
<protein>
    <submittedName>
        <fullName evidence="2">Uncharacterized protein</fullName>
    </submittedName>
</protein>
<proteinExistence type="predicted"/>
<evidence type="ECO:0000313" key="3">
    <source>
        <dbReference type="Proteomes" id="UP000238479"/>
    </source>
</evidence>
<dbReference type="Gramene" id="PRQ53786">
    <property type="protein sequence ID" value="PRQ53786"/>
    <property type="gene ID" value="RchiOBHm_Chr2g0170311"/>
</dbReference>
<feature type="compositionally biased region" description="Low complexity" evidence="1">
    <location>
        <begin position="70"/>
        <end position="81"/>
    </location>
</feature>
<name>A0A2P6S543_ROSCH</name>